<reference evidence="1" key="1">
    <citation type="journal article" date="2021" name="PeerJ">
        <title>Extensive microbial diversity within the chicken gut microbiome revealed by metagenomics and culture.</title>
        <authorList>
            <person name="Gilroy R."/>
            <person name="Ravi A."/>
            <person name="Getino M."/>
            <person name="Pursley I."/>
            <person name="Horton D.L."/>
            <person name="Alikhan N.F."/>
            <person name="Baker D."/>
            <person name="Gharbi K."/>
            <person name="Hall N."/>
            <person name="Watson M."/>
            <person name="Adriaenssens E.M."/>
            <person name="Foster-Nyarko E."/>
            <person name="Jarju S."/>
            <person name="Secka A."/>
            <person name="Antonio M."/>
            <person name="Oren A."/>
            <person name="Chaudhuri R.R."/>
            <person name="La Ragione R."/>
            <person name="Hildebrand F."/>
            <person name="Pallen M.J."/>
        </authorList>
    </citation>
    <scope>NUCLEOTIDE SEQUENCE</scope>
    <source>
        <strain evidence="1">ChiGjej6B6-14162</strain>
    </source>
</reference>
<dbReference type="Proteomes" id="UP000886740">
    <property type="component" value="Unassembled WGS sequence"/>
</dbReference>
<evidence type="ECO:0008006" key="3">
    <source>
        <dbReference type="Google" id="ProtNLM"/>
    </source>
</evidence>
<dbReference type="InterPro" id="IPR045748">
    <property type="entry name" value="DcaP"/>
</dbReference>
<evidence type="ECO:0000313" key="2">
    <source>
        <dbReference type="Proteomes" id="UP000886740"/>
    </source>
</evidence>
<dbReference type="EMBL" id="DXEL01000088">
    <property type="protein sequence ID" value="HIX75957.1"/>
    <property type="molecule type" value="Genomic_DNA"/>
</dbReference>
<organism evidence="1 2">
    <name type="scientific">Candidatus Parabacteroides intestinipullorum</name>
    <dbReference type="NCBI Taxonomy" id="2838723"/>
    <lineage>
        <taxon>Bacteria</taxon>
        <taxon>Pseudomonadati</taxon>
        <taxon>Bacteroidota</taxon>
        <taxon>Bacteroidia</taxon>
        <taxon>Bacteroidales</taxon>
        <taxon>Tannerellaceae</taxon>
        <taxon>Parabacteroides</taxon>
    </lineage>
</organism>
<protein>
    <recommendedName>
        <fullName evidence="3">Outer membrane protein</fullName>
    </recommendedName>
</protein>
<accession>A0A9D2BHR6</accession>
<dbReference type="Pfam" id="PF19577">
    <property type="entry name" value="DcaP"/>
    <property type="match status" value="1"/>
</dbReference>
<reference evidence="1" key="2">
    <citation type="submission" date="2021-04" db="EMBL/GenBank/DDBJ databases">
        <authorList>
            <person name="Gilroy R."/>
        </authorList>
    </citation>
    <scope>NUCLEOTIDE SEQUENCE</scope>
    <source>
        <strain evidence="1">ChiGjej6B6-14162</strain>
    </source>
</reference>
<dbReference type="SUPFAM" id="SSF56935">
    <property type="entry name" value="Porins"/>
    <property type="match status" value="1"/>
</dbReference>
<dbReference type="AlphaFoldDB" id="A0A9D2BHR6"/>
<evidence type="ECO:0000313" key="1">
    <source>
        <dbReference type="EMBL" id="HIX75957.1"/>
    </source>
</evidence>
<comment type="caution">
    <text evidence="1">The sequence shown here is derived from an EMBL/GenBank/DDBJ whole genome shotgun (WGS) entry which is preliminary data.</text>
</comment>
<sequence>MKRKRQGMMIVGCLVLLVMGAVAQKKNFTYKFYGQVRGDLFYNSRANDEIVDGLFHLFPKDIAPDENGQDLNATPNGSFYLLYSRLGLDVTGPKVGSAETSMKLEADFRGSGSNWAVLRIRHAYVNLDWGKSSVLIGQTWHPLFHDIHPKMLNLSTGAPFNPFNRSPLLRYRYMNGPWDFQGALIWQLQYLSTGPNGKSEEYIKNSCVPELFAGVDYHVGDWQLGAGIDFLSIKPRVSSTVEGATYKVNERVNSLSGEFHFRYAIGDGWSLSGKTLLANNLAHTCMLGGYGVTATDPVTGEHDYAPYLFSTSWLSLLHEGKWRPGLFFGYLKNLGAGEALTGETYGLGLNVDQLFTTNVQLSYNLPHWRLGAEYSPSIAWYGDVDYADGGRVSATHSVTNHRILGVAIYYF</sequence>
<proteinExistence type="predicted"/>
<gene>
    <name evidence="1" type="ORF">H9977_13135</name>
</gene>
<name>A0A9D2BHR6_9BACT</name>